<dbReference type="EMBL" id="AK441140">
    <property type="protein sequence ID" value="BAN64934.1"/>
    <property type="molecule type" value="mRNA"/>
</dbReference>
<protein>
    <submittedName>
        <fullName evidence="1">Uncharacterized protein</fullName>
    </submittedName>
</protein>
<evidence type="ECO:0000313" key="1">
    <source>
        <dbReference type="EMBL" id="BAN64934.1"/>
    </source>
</evidence>
<sequence length="64" mass="7529">MGIFEMGTPDAFSDKNTSDVVVAPWQYAEYRRMASEYSVNDENKTRYVVLYYSQCKKKFKFHSA</sequence>
<accession>S6BFN1</accession>
<name>S6BFN1_BABBO</name>
<organism evidence="1">
    <name type="scientific">Babesia bovis</name>
    <dbReference type="NCBI Taxonomy" id="5865"/>
    <lineage>
        <taxon>Eukaryota</taxon>
        <taxon>Sar</taxon>
        <taxon>Alveolata</taxon>
        <taxon>Apicomplexa</taxon>
        <taxon>Aconoidasida</taxon>
        <taxon>Piroplasmida</taxon>
        <taxon>Babesiidae</taxon>
        <taxon>Babesia</taxon>
    </lineage>
</organism>
<dbReference type="AlphaFoldDB" id="S6BFN1"/>
<reference evidence="1" key="1">
    <citation type="journal article" date="2014" name="BMC Genomics">
        <title>The Babesia bovis gene and promoter model: an update from full-length EST analysis.</title>
        <authorList>
            <person name="Yamagishi J."/>
            <person name="Wakaguri H."/>
            <person name="Yokoyama N."/>
            <person name="Yamashita R."/>
            <person name="Suzuki Y."/>
            <person name="Xuan X."/>
            <person name="Igarashi I."/>
        </authorList>
    </citation>
    <scope>NUCLEOTIDE SEQUENCE</scope>
    <source>
        <strain evidence="1">Texas</strain>
    </source>
</reference>
<proteinExistence type="evidence at transcript level"/>